<dbReference type="InterPro" id="IPR010998">
    <property type="entry name" value="Integrase_recombinase_N"/>
</dbReference>
<evidence type="ECO:0000313" key="12">
    <source>
        <dbReference type="EMBL" id="CZQ83335.1"/>
    </source>
</evidence>
<dbReference type="EMBL" id="FOQC01000010">
    <property type="protein sequence ID" value="SFH70132.1"/>
    <property type="molecule type" value="Genomic_DNA"/>
</dbReference>
<keyword evidence="14" id="KW-1185">Reference proteome</keyword>
<dbReference type="PANTHER" id="PTHR30349:SF77">
    <property type="entry name" value="TYROSINE RECOMBINASE XERC"/>
    <property type="match status" value="1"/>
</dbReference>
<dbReference type="InterPro" id="IPR004107">
    <property type="entry name" value="Integrase_SAM-like_N"/>
</dbReference>
<dbReference type="GO" id="GO:0006310">
    <property type="term" value="P:DNA recombination"/>
    <property type="evidence" value="ECO:0007669"/>
    <property type="project" value="UniProtKB-KW"/>
</dbReference>
<organism evidence="13 15">
    <name type="scientific">Trichococcus flocculiformis</name>
    <dbReference type="NCBI Taxonomy" id="82803"/>
    <lineage>
        <taxon>Bacteria</taxon>
        <taxon>Bacillati</taxon>
        <taxon>Bacillota</taxon>
        <taxon>Bacilli</taxon>
        <taxon>Lactobacillales</taxon>
        <taxon>Carnobacteriaceae</taxon>
        <taxon>Trichococcus</taxon>
    </lineage>
</organism>
<proteinExistence type="predicted"/>
<evidence type="ECO:0000256" key="1">
    <source>
        <dbReference type="ARBA" id="ARBA00004496"/>
    </source>
</evidence>
<dbReference type="InterPro" id="IPR050090">
    <property type="entry name" value="Tyrosine_recombinase_XerCD"/>
</dbReference>
<dbReference type="GO" id="GO:0005737">
    <property type="term" value="C:cytoplasm"/>
    <property type="evidence" value="ECO:0007669"/>
    <property type="project" value="UniProtKB-SubCell"/>
</dbReference>
<dbReference type="PANTHER" id="PTHR30349">
    <property type="entry name" value="PHAGE INTEGRASE-RELATED"/>
    <property type="match status" value="1"/>
</dbReference>
<gene>
    <name evidence="13" type="ORF">SAMN04488507_10106</name>
    <name evidence="12" type="ORF">TFLO_379</name>
</gene>
<reference evidence="13 15" key="2">
    <citation type="submission" date="2016-10" db="EMBL/GenBank/DDBJ databases">
        <authorList>
            <person name="Varghese N."/>
            <person name="Submissions S."/>
        </authorList>
    </citation>
    <scope>NUCLEOTIDE SEQUENCE [LARGE SCALE GENOMIC DNA]</scope>
    <source>
        <strain evidence="13 15">DSM 2094</strain>
    </source>
</reference>
<evidence type="ECO:0000259" key="11">
    <source>
        <dbReference type="PROSITE" id="PS51900"/>
    </source>
</evidence>
<dbReference type="Pfam" id="PF00589">
    <property type="entry name" value="Phage_integrase"/>
    <property type="match status" value="1"/>
</dbReference>
<comment type="caution">
    <text evidence="13">The sequence shown here is derived from an EMBL/GenBank/DDBJ whole genome shotgun (WGS) entry which is preliminary data.</text>
</comment>
<evidence type="ECO:0000256" key="8">
    <source>
        <dbReference type="ARBA" id="ARBA00023306"/>
    </source>
</evidence>
<dbReference type="PROSITE" id="PS51900">
    <property type="entry name" value="CB"/>
    <property type="match status" value="1"/>
</dbReference>
<protein>
    <submittedName>
        <fullName evidence="12">Integrase catalytic</fullName>
    </submittedName>
    <submittedName>
        <fullName evidence="13">Integrase/recombinase XerD</fullName>
    </submittedName>
</protein>
<dbReference type="InterPro" id="IPR044068">
    <property type="entry name" value="CB"/>
</dbReference>
<evidence type="ECO:0000256" key="3">
    <source>
        <dbReference type="ARBA" id="ARBA00022618"/>
    </source>
</evidence>
<dbReference type="EMBL" id="FJMZ01000003">
    <property type="protein sequence ID" value="CZQ83335.1"/>
    <property type="molecule type" value="Genomic_DNA"/>
</dbReference>
<evidence type="ECO:0000256" key="9">
    <source>
        <dbReference type="PROSITE-ProRule" id="PRU01248"/>
    </source>
</evidence>
<keyword evidence="8" id="KW-0131">Cell cycle</keyword>
<comment type="subcellular location">
    <subcellularLocation>
        <location evidence="1">Cytoplasm</location>
    </subcellularLocation>
</comment>
<dbReference type="SUPFAM" id="SSF56349">
    <property type="entry name" value="DNA breaking-rejoining enzymes"/>
    <property type="match status" value="1"/>
</dbReference>
<evidence type="ECO:0000256" key="6">
    <source>
        <dbReference type="ARBA" id="ARBA00023125"/>
    </source>
</evidence>
<name>A0AB38BGZ2_9LACT</name>
<evidence type="ECO:0000313" key="13">
    <source>
        <dbReference type="EMBL" id="SFH70132.1"/>
    </source>
</evidence>
<accession>A0AB38BGZ2</accession>
<dbReference type="Gene3D" id="1.10.443.10">
    <property type="entry name" value="Intergrase catalytic core"/>
    <property type="match status" value="1"/>
</dbReference>
<feature type="domain" description="Core-binding (CB)" evidence="11">
    <location>
        <begin position="52"/>
        <end position="131"/>
    </location>
</feature>
<dbReference type="PROSITE" id="PS51898">
    <property type="entry name" value="TYR_RECOMBINASE"/>
    <property type="match status" value="1"/>
</dbReference>
<evidence type="ECO:0000313" key="14">
    <source>
        <dbReference type="Proteomes" id="UP000195947"/>
    </source>
</evidence>
<dbReference type="RefSeq" id="WP_086988112.1">
    <property type="nucleotide sequence ID" value="NZ_FJMZ01000003.1"/>
</dbReference>
<dbReference type="GO" id="GO:0051301">
    <property type="term" value="P:cell division"/>
    <property type="evidence" value="ECO:0007669"/>
    <property type="project" value="UniProtKB-KW"/>
</dbReference>
<keyword evidence="4" id="KW-0159">Chromosome partition</keyword>
<dbReference type="InterPro" id="IPR011010">
    <property type="entry name" value="DNA_brk_join_enz"/>
</dbReference>
<keyword evidence="5" id="KW-0229">DNA integration</keyword>
<dbReference type="Proteomes" id="UP000195947">
    <property type="component" value="Unassembled WGS sequence"/>
</dbReference>
<dbReference type="Pfam" id="PF02899">
    <property type="entry name" value="Phage_int_SAM_1"/>
    <property type="match status" value="1"/>
</dbReference>
<evidence type="ECO:0000256" key="7">
    <source>
        <dbReference type="ARBA" id="ARBA00023172"/>
    </source>
</evidence>
<evidence type="ECO:0000256" key="2">
    <source>
        <dbReference type="ARBA" id="ARBA00022490"/>
    </source>
</evidence>
<dbReference type="Gene3D" id="1.10.150.130">
    <property type="match status" value="1"/>
</dbReference>
<feature type="domain" description="Tyr recombinase" evidence="10">
    <location>
        <begin position="152"/>
        <end position="329"/>
    </location>
</feature>
<keyword evidence="6 9" id="KW-0238">DNA-binding</keyword>
<evidence type="ECO:0000256" key="4">
    <source>
        <dbReference type="ARBA" id="ARBA00022829"/>
    </source>
</evidence>
<evidence type="ECO:0000313" key="15">
    <source>
        <dbReference type="Proteomes" id="UP000199686"/>
    </source>
</evidence>
<sequence length="333" mass="38216">MAANDTARLLMELETMASTLVSDADVVKLKLRFEEVANNYTVNRRTVEEMENDFAEKIDYYLNALRLEGYSEQTLYGNRLDLNKFSQYVNKAVVQVNTADVRSYLASRPDWSNGTVAKKLSTLKAFYKWMVAEEFVLRDPTAKIRTPKQEKRLPKAMSQNELEMIRDACENSKERALVEVFYSTGCRISELAGMTKASIDWRNGSLSVIGKGNKERVVYLNGKAIFYLKKYLEDRAEEEDDCEYLFATTLRPYRKMSNAAIRKIINKVASRVETSKKVTPHVFRHSMATIAIDNGIELGDLQQLLGHSNPSTTLRYVIVSEERKKNAHKRYVQ</sequence>
<evidence type="ECO:0000256" key="5">
    <source>
        <dbReference type="ARBA" id="ARBA00022908"/>
    </source>
</evidence>
<dbReference type="GO" id="GO:0003677">
    <property type="term" value="F:DNA binding"/>
    <property type="evidence" value="ECO:0007669"/>
    <property type="project" value="UniProtKB-UniRule"/>
</dbReference>
<keyword evidence="3" id="KW-0132">Cell division</keyword>
<reference evidence="12 14" key="1">
    <citation type="submission" date="2016-02" db="EMBL/GenBank/DDBJ databases">
        <authorList>
            <person name="Strepis N."/>
        </authorList>
    </citation>
    <scope>NUCLEOTIDE SEQUENCE [LARGE SCALE GENOMIC DNA]</scope>
    <source>
        <strain evidence="12">Trichococcus flocculiformis</strain>
    </source>
</reference>
<dbReference type="Proteomes" id="UP000199686">
    <property type="component" value="Unassembled WGS sequence"/>
</dbReference>
<keyword evidence="7" id="KW-0233">DNA recombination</keyword>
<dbReference type="GO" id="GO:0007059">
    <property type="term" value="P:chromosome segregation"/>
    <property type="evidence" value="ECO:0007669"/>
    <property type="project" value="UniProtKB-KW"/>
</dbReference>
<keyword evidence="2" id="KW-0963">Cytoplasm</keyword>
<dbReference type="InterPro" id="IPR002104">
    <property type="entry name" value="Integrase_catalytic"/>
</dbReference>
<dbReference type="InterPro" id="IPR013762">
    <property type="entry name" value="Integrase-like_cat_sf"/>
</dbReference>
<dbReference type="AlphaFoldDB" id="A0AB38BGZ2"/>
<dbReference type="GO" id="GO:0015074">
    <property type="term" value="P:DNA integration"/>
    <property type="evidence" value="ECO:0007669"/>
    <property type="project" value="UniProtKB-KW"/>
</dbReference>
<evidence type="ECO:0000259" key="10">
    <source>
        <dbReference type="PROSITE" id="PS51898"/>
    </source>
</evidence>